<dbReference type="InterPro" id="IPR010730">
    <property type="entry name" value="HET"/>
</dbReference>
<gene>
    <name evidence="3" type="ORF">SLS60_001455</name>
</gene>
<accession>A0ABR3S948</accession>
<dbReference type="Proteomes" id="UP001521785">
    <property type="component" value="Unassembled WGS sequence"/>
</dbReference>
<evidence type="ECO:0008006" key="5">
    <source>
        <dbReference type="Google" id="ProtNLM"/>
    </source>
</evidence>
<evidence type="ECO:0000259" key="2">
    <source>
        <dbReference type="Pfam" id="PF26640"/>
    </source>
</evidence>
<feature type="domain" description="Heterokaryon incompatibility" evidence="1">
    <location>
        <begin position="12"/>
        <end position="127"/>
    </location>
</feature>
<evidence type="ECO:0000313" key="4">
    <source>
        <dbReference type="Proteomes" id="UP001521785"/>
    </source>
</evidence>
<dbReference type="PANTHER" id="PTHR10622">
    <property type="entry name" value="HET DOMAIN-CONTAINING PROTEIN"/>
    <property type="match status" value="1"/>
</dbReference>
<reference evidence="3 4" key="1">
    <citation type="submission" date="2024-02" db="EMBL/GenBank/DDBJ databases">
        <title>De novo assembly and annotation of 12 fungi associated with fruit tree decline syndrome in Ontario, Canada.</title>
        <authorList>
            <person name="Sulman M."/>
            <person name="Ellouze W."/>
            <person name="Ilyukhin E."/>
        </authorList>
    </citation>
    <scope>NUCLEOTIDE SEQUENCE [LARGE SCALE GENOMIC DNA]</scope>
    <source>
        <strain evidence="3 4">M42-189</strain>
    </source>
</reference>
<comment type="caution">
    <text evidence="3">The sequence shown here is derived from an EMBL/GenBank/DDBJ whole genome shotgun (WGS) entry which is preliminary data.</text>
</comment>
<evidence type="ECO:0000313" key="3">
    <source>
        <dbReference type="EMBL" id="KAL1613223.1"/>
    </source>
</evidence>
<dbReference type="InterPro" id="IPR058525">
    <property type="entry name" value="DUF8212"/>
</dbReference>
<dbReference type="Pfam" id="PF26640">
    <property type="entry name" value="DUF8212"/>
    <property type="match status" value="1"/>
</dbReference>
<evidence type="ECO:0000259" key="1">
    <source>
        <dbReference type="Pfam" id="PF06985"/>
    </source>
</evidence>
<keyword evidence="4" id="KW-1185">Reference proteome</keyword>
<dbReference type="Pfam" id="PF06985">
    <property type="entry name" value="HET"/>
    <property type="match status" value="1"/>
</dbReference>
<protein>
    <recommendedName>
        <fullName evidence="5">Heterokaryon incompatibility domain-containing protein</fullName>
    </recommendedName>
</protein>
<sequence length="565" mass="65906">MRLSYTKNIPRYAILSHTWGTDADEVTFQEMLIDPDDRPPSTTSKAGYQKILKTCEIAQRYNTNHEGRFYYQDRLYYVDQHIEHVWIDTCCIDKSSSAELSEAINSMYKYYLEADVCFAYLSDMTADLETFETSRWFTRGWTLQELVAPKRINFYDGSWTCRGDRDSLQDVIRRVTRISTFKNITELPVAVRMSWAAQRETTRDEDLAYCLMGIFDVNMPLLYGEGRKAFIRLQEEIIKQNPDLSIFAWTDSFPSMFSGLLAESPEWFRDGEDLQAAANIDTVYREFSVTNQGIRFQFPLKYHNQTGCLVLPLGHQSKSQQYPLGVFLRQISNDFCVRASPDTMADEDLCHRAEETIIQVPKVLSNKEIRDLRQTGITFPEEFNRLRSRGLLIGELAPLGCWDPDTKTVHAGHKGIFECLLVFEMDQRCRVWNQQMGPSWSSFGVIFKYEARQEYNRRWLYKVVDTDNSIFFEKDARYILKQFRRHGDYTNGLEEELVVPGGLYVEGLLGMQQLSLRLVPLDYTIGAEWRSQSEDPQIYKGRRVGLAFKWRPIRELSGEHDQRPQ</sequence>
<dbReference type="PANTHER" id="PTHR10622:SF12">
    <property type="entry name" value="HET DOMAIN-CONTAINING PROTEIN"/>
    <property type="match status" value="1"/>
</dbReference>
<organism evidence="3 4">
    <name type="scientific">Paraconiothyrium brasiliense</name>
    <dbReference type="NCBI Taxonomy" id="300254"/>
    <lineage>
        <taxon>Eukaryota</taxon>
        <taxon>Fungi</taxon>
        <taxon>Dikarya</taxon>
        <taxon>Ascomycota</taxon>
        <taxon>Pezizomycotina</taxon>
        <taxon>Dothideomycetes</taxon>
        <taxon>Pleosporomycetidae</taxon>
        <taxon>Pleosporales</taxon>
        <taxon>Massarineae</taxon>
        <taxon>Didymosphaeriaceae</taxon>
        <taxon>Paraconiothyrium</taxon>
    </lineage>
</organism>
<name>A0ABR3S948_9PLEO</name>
<proteinExistence type="predicted"/>
<dbReference type="EMBL" id="JAKJXO020000001">
    <property type="protein sequence ID" value="KAL1613223.1"/>
    <property type="molecule type" value="Genomic_DNA"/>
</dbReference>
<feature type="domain" description="DUF8212" evidence="2">
    <location>
        <begin position="228"/>
        <end position="254"/>
    </location>
</feature>